<evidence type="ECO:0000313" key="2">
    <source>
        <dbReference type="EMBL" id="APX96175.1"/>
    </source>
</evidence>
<dbReference type="EMBL" id="CP019327">
    <property type="protein sequence ID" value="APX96175.1"/>
    <property type="molecule type" value="Genomic_DNA"/>
</dbReference>
<dbReference type="KEGG" id="hda:BB347_05810"/>
<dbReference type="AlphaFoldDB" id="A0A1N7DU20"/>
<evidence type="ECO:0000256" key="1">
    <source>
        <dbReference type="SAM" id="MobiDB-lite"/>
    </source>
</evidence>
<dbReference type="Proteomes" id="UP000187321">
    <property type="component" value="Chromosome"/>
</dbReference>
<dbReference type="Proteomes" id="UP000185687">
    <property type="component" value="Unassembled WGS sequence"/>
</dbReference>
<evidence type="ECO:0008006" key="6">
    <source>
        <dbReference type="Google" id="ProtNLM"/>
    </source>
</evidence>
<keyword evidence="4" id="KW-1185">Reference proteome</keyword>
<gene>
    <name evidence="2" type="ORF">BB347_05810</name>
    <name evidence="3" type="ORF">SAMN05421809_2242</name>
</gene>
<feature type="compositionally biased region" description="Polar residues" evidence="1">
    <location>
        <begin position="1"/>
        <end position="10"/>
    </location>
</feature>
<dbReference type="PIRSF" id="PIRSF008711">
    <property type="entry name" value="UCP008711"/>
    <property type="match status" value="1"/>
</dbReference>
<evidence type="ECO:0000313" key="3">
    <source>
        <dbReference type="EMBL" id="SIR79334.1"/>
    </source>
</evidence>
<feature type="region of interest" description="Disordered" evidence="1">
    <location>
        <begin position="1"/>
        <end position="30"/>
    </location>
</feature>
<organism evidence="3 4">
    <name type="scientific">Natronorubrum daqingense</name>
    <dbReference type="NCBI Taxonomy" id="588898"/>
    <lineage>
        <taxon>Archaea</taxon>
        <taxon>Methanobacteriati</taxon>
        <taxon>Methanobacteriota</taxon>
        <taxon>Stenosarchaea group</taxon>
        <taxon>Halobacteria</taxon>
        <taxon>Halobacteriales</taxon>
        <taxon>Natrialbaceae</taxon>
        <taxon>Natronorubrum</taxon>
    </lineage>
</organism>
<evidence type="ECO:0000313" key="5">
    <source>
        <dbReference type="Proteomes" id="UP000187321"/>
    </source>
</evidence>
<reference evidence="2 5" key="1">
    <citation type="submission" date="2017-01" db="EMBL/GenBank/DDBJ databases">
        <title>Complete genome sequence of Haloterrigena daqingensis type strain (JX313T).</title>
        <authorList>
            <person name="Shuang W."/>
        </authorList>
    </citation>
    <scope>NUCLEOTIDE SEQUENCE [LARGE SCALE GENOMIC DNA]</scope>
    <source>
        <strain evidence="2 5">JX313</strain>
    </source>
</reference>
<proteinExistence type="predicted"/>
<dbReference type="InterPro" id="IPR009794">
    <property type="entry name" value="ASRT"/>
</dbReference>
<dbReference type="OrthoDB" id="228104at2157"/>
<dbReference type="SUPFAM" id="SSF89232">
    <property type="entry name" value="Hypothetical protein TM1070"/>
    <property type="match status" value="1"/>
</dbReference>
<dbReference type="EMBL" id="FTNP01000003">
    <property type="protein sequence ID" value="SIR79334.1"/>
    <property type="molecule type" value="Genomic_DNA"/>
</dbReference>
<dbReference type="Pfam" id="PF07100">
    <property type="entry name" value="ASRT"/>
    <property type="match status" value="1"/>
</dbReference>
<protein>
    <recommendedName>
        <fullName evidence="6">Sensory rhodopsin transducer</fullName>
    </recommendedName>
</protein>
<dbReference type="STRING" id="588898.BB347_05810"/>
<reference evidence="3 4" key="2">
    <citation type="submission" date="2017-01" db="EMBL/GenBank/DDBJ databases">
        <authorList>
            <person name="Mah S.A."/>
            <person name="Swanson W.J."/>
            <person name="Moy G.W."/>
            <person name="Vacquier V.D."/>
        </authorList>
    </citation>
    <scope>NUCLEOTIDE SEQUENCE [LARGE SCALE GENOMIC DNA]</scope>
    <source>
        <strain evidence="3 4">CGMCC 1.8909</strain>
    </source>
</reference>
<dbReference type="InterPro" id="IPR036698">
    <property type="entry name" value="TM1070-like_sf"/>
</dbReference>
<name>A0A1N7DU20_9EURY</name>
<evidence type="ECO:0000313" key="4">
    <source>
        <dbReference type="Proteomes" id="UP000185687"/>
    </source>
</evidence>
<accession>A0A1N7DU20</accession>
<dbReference type="GeneID" id="30955439"/>
<dbReference type="Gene3D" id="2.60.290.11">
    <property type="entry name" value="TM1070-like"/>
    <property type="match status" value="1"/>
</dbReference>
<sequence>MTDSSSSQPIGKTRWELAGGRVPVDSTGPEPELVSNDKVCLLNAGEEMATVTLTLYYADGRVAGPYPLSVASERVRHTRINDLIDPYAPPLGEAYGIVLESNVPIVVQFTRQDTRQAENATLSTVAYGED</sequence>
<dbReference type="RefSeq" id="WP_076581934.1">
    <property type="nucleotide sequence ID" value="NZ_CP019327.1"/>
</dbReference>